<evidence type="ECO:0000256" key="2">
    <source>
        <dbReference type="SAM" id="MobiDB-lite"/>
    </source>
</evidence>
<organism evidence="3 4">
    <name type="scientific">Hesseltinella vesiculosa</name>
    <dbReference type="NCBI Taxonomy" id="101127"/>
    <lineage>
        <taxon>Eukaryota</taxon>
        <taxon>Fungi</taxon>
        <taxon>Fungi incertae sedis</taxon>
        <taxon>Mucoromycota</taxon>
        <taxon>Mucoromycotina</taxon>
        <taxon>Mucoromycetes</taxon>
        <taxon>Mucorales</taxon>
        <taxon>Cunninghamellaceae</taxon>
        <taxon>Hesseltinella</taxon>
    </lineage>
</organism>
<feature type="compositionally biased region" description="Pro residues" evidence="2">
    <location>
        <begin position="85"/>
        <end position="94"/>
    </location>
</feature>
<keyword evidence="1" id="KW-0175">Coiled coil</keyword>
<keyword evidence="4" id="KW-1185">Reference proteome</keyword>
<feature type="region of interest" description="Disordered" evidence="2">
    <location>
        <begin position="1"/>
        <end position="96"/>
    </location>
</feature>
<accession>A0A1X2GSU5</accession>
<evidence type="ECO:0000313" key="3">
    <source>
        <dbReference type="EMBL" id="ORX60586.1"/>
    </source>
</evidence>
<sequence>MKPYQGSIAFLPPSPTSPTTKNESMYFPLQVNTELLTPSPSPTPPLPSSASSSWKEPFTLYSPPVSPLTSIQDRTNQNTKKRSTPSPPPMPPAPWELHWKSVNVEQLTLENAKLQRANRLLKVDTERRVAEQLEPLDRRIETLTIANIRWQRSARLLQQELDDAKSQFDQWKLRALTNSQWMGPEYQFLVNTVNALQHQAQGKNEDCWEARAAADPTMTQLRKLLYQEHNLLASPNQQRVQDLEQELQLAQELLDEQAYDILTLKTELQHKNQLVTSLEKEINAMDDRLDELQELLGANSLTGHADLLKDHRCLPDAHDLSSHWHDESKSKSALLSLSLLDAKHLPDHDDNNEQMTRDLHRRPTSSIYSSSTLMTSHSSFSGAPELISFWKDAAAELQKDLGTRLLVSLPGAFPTGTSIIPPSSRSMVDTSHCFLLLATSLALASFFGYTDDVLKTIPI</sequence>
<dbReference type="EMBL" id="MCGT01000004">
    <property type="protein sequence ID" value="ORX60586.1"/>
    <property type="molecule type" value="Genomic_DNA"/>
</dbReference>
<reference evidence="3 4" key="1">
    <citation type="submission" date="2016-07" db="EMBL/GenBank/DDBJ databases">
        <title>Pervasive Adenine N6-methylation of Active Genes in Fungi.</title>
        <authorList>
            <consortium name="DOE Joint Genome Institute"/>
            <person name="Mondo S.J."/>
            <person name="Dannebaum R.O."/>
            <person name="Kuo R.C."/>
            <person name="Labutti K."/>
            <person name="Haridas S."/>
            <person name="Kuo A."/>
            <person name="Salamov A."/>
            <person name="Ahrendt S.R."/>
            <person name="Lipzen A."/>
            <person name="Sullivan W."/>
            <person name="Andreopoulos W.B."/>
            <person name="Clum A."/>
            <person name="Lindquist E."/>
            <person name="Daum C."/>
            <person name="Ramamoorthy G.K."/>
            <person name="Gryganskyi A."/>
            <person name="Culley D."/>
            <person name="Magnuson J.K."/>
            <person name="James T.Y."/>
            <person name="O'Malley M.A."/>
            <person name="Stajich J.E."/>
            <person name="Spatafora J.W."/>
            <person name="Visel A."/>
            <person name="Grigoriev I.V."/>
        </authorList>
    </citation>
    <scope>NUCLEOTIDE SEQUENCE [LARGE SCALE GENOMIC DNA]</scope>
    <source>
        <strain evidence="3 4">NRRL 3301</strain>
    </source>
</reference>
<gene>
    <name evidence="3" type="ORF">DM01DRAFT_1404825</name>
</gene>
<feature type="coiled-coil region" evidence="1">
    <location>
        <begin position="104"/>
        <end position="174"/>
    </location>
</feature>
<comment type="caution">
    <text evidence="3">The sequence shown here is derived from an EMBL/GenBank/DDBJ whole genome shotgun (WGS) entry which is preliminary data.</text>
</comment>
<name>A0A1X2GSU5_9FUNG</name>
<evidence type="ECO:0000256" key="1">
    <source>
        <dbReference type="SAM" id="Coils"/>
    </source>
</evidence>
<evidence type="ECO:0000313" key="4">
    <source>
        <dbReference type="Proteomes" id="UP000242146"/>
    </source>
</evidence>
<dbReference type="OrthoDB" id="2290915at2759"/>
<protein>
    <submittedName>
        <fullName evidence="3">Uncharacterized protein</fullName>
    </submittedName>
</protein>
<feature type="coiled-coil region" evidence="1">
    <location>
        <begin position="240"/>
        <end position="295"/>
    </location>
</feature>
<dbReference type="STRING" id="101127.A0A1X2GSU5"/>
<feature type="compositionally biased region" description="Polar residues" evidence="2">
    <location>
        <begin position="67"/>
        <end position="78"/>
    </location>
</feature>
<proteinExistence type="predicted"/>
<dbReference type="Proteomes" id="UP000242146">
    <property type="component" value="Unassembled WGS sequence"/>
</dbReference>
<dbReference type="AlphaFoldDB" id="A0A1X2GSU5"/>